<dbReference type="Gene3D" id="2.30.30.240">
    <property type="entry name" value="PRC-barrel domain"/>
    <property type="match status" value="1"/>
</dbReference>
<reference evidence="1" key="1">
    <citation type="submission" date="2013-08" db="EMBL/GenBank/DDBJ databases">
        <authorList>
            <person name="Mendez C."/>
            <person name="Richter M."/>
            <person name="Ferrer M."/>
            <person name="Sanchez J."/>
        </authorList>
    </citation>
    <scope>NUCLEOTIDE SEQUENCE</scope>
</reference>
<accession>T0ZWB2</accession>
<name>T0ZWB2_9ZZZZ</name>
<proteinExistence type="predicted"/>
<gene>
    <name evidence="1" type="ORF">B1B_11895</name>
</gene>
<organism evidence="1">
    <name type="scientific">mine drainage metagenome</name>
    <dbReference type="NCBI Taxonomy" id="410659"/>
    <lineage>
        <taxon>unclassified sequences</taxon>
        <taxon>metagenomes</taxon>
        <taxon>ecological metagenomes</taxon>
    </lineage>
</organism>
<dbReference type="SUPFAM" id="SSF50346">
    <property type="entry name" value="PRC-barrel domain"/>
    <property type="match status" value="1"/>
</dbReference>
<dbReference type="EMBL" id="AUZY01007762">
    <property type="protein sequence ID" value="EQD48838.1"/>
    <property type="molecule type" value="Genomic_DNA"/>
</dbReference>
<sequence>SNNIVFAIVSFGGFFGMGEKYHPIPWSSLDYDEHAGA</sequence>
<protein>
    <submittedName>
        <fullName evidence="1">PRC-barrel domain-containing protein</fullName>
    </submittedName>
</protein>
<feature type="non-terminal residue" evidence="1">
    <location>
        <position position="1"/>
    </location>
</feature>
<evidence type="ECO:0000313" key="1">
    <source>
        <dbReference type="EMBL" id="EQD48838.1"/>
    </source>
</evidence>
<dbReference type="InterPro" id="IPR011033">
    <property type="entry name" value="PRC_barrel-like_sf"/>
</dbReference>
<reference evidence="1" key="2">
    <citation type="journal article" date="2014" name="ISME J.">
        <title>Microbial stratification in low pH oxic and suboxic macroscopic growths along an acid mine drainage.</title>
        <authorList>
            <person name="Mendez-Garcia C."/>
            <person name="Mesa V."/>
            <person name="Sprenger R.R."/>
            <person name="Richter M."/>
            <person name="Diez M.S."/>
            <person name="Solano J."/>
            <person name="Bargiela R."/>
            <person name="Golyshina O.V."/>
            <person name="Manteca A."/>
            <person name="Ramos J.L."/>
            <person name="Gallego J.R."/>
            <person name="Llorente I."/>
            <person name="Martins Dos Santos V.A."/>
            <person name="Jensen O.N."/>
            <person name="Pelaez A.I."/>
            <person name="Sanchez J."/>
            <person name="Ferrer M."/>
        </authorList>
    </citation>
    <scope>NUCLEOTIDE SEQUENCE</scope>
</reference>
<comment type="caution">
    <text evidence="1">The sequence shown here is derived from an EMBL/GenBank/DDBJ whole genome shotgun (WGS) entry which is preliminary data.</text>
</comment>
<dbReference type="AlphaFoldDB" id="T0ZWB2"/>